<dbReference type="EMBL" id="MLFT02000345">
    <property type="protein sequence ID" value="PHT27636.1"/>
    <property type="molecule type" value="Genomic_DNA"/>
</dbReference>
<reference evidence="2 3" key="1">
    <citation type="journal article" date="2017" name="Genome Biol.">
        <title>New reference genome sequences of hot pepper reveal the massive evolution of plant disease-resistance genes by retroduplication.</title>
        <authorList>
            <person name="Kim S."/>
            <person name="Park J."/>
            <person name="Yeom S.I."/>
            <person name="Kim Y.M."/>
            <person name="Seo E."/>
            <person name="Kim K.T."/>
            <person name="Kim M.S."/>
            <person name="Lee J.M."/>
            <person name="Cheong K."/>
            <person name="Shin H.S."/>
            <person name="Kim S.B."/>
            <person name="Han K."/>
            <person name="Lee J."/>
            <person name="Park M."/>
            <person name="Lee H.A."/>
            <person name="Lee H.Y."/>
            <person name="Lee Y."/>
            <person name="Oh S."/>
            <person name="Lee J.H."/>
            <person name="Choi E."/>
            <person name="Choi E."/>
            <person name="Lee S.E."/>
            <person name="Jeon J."/>
            <person name="Kim H."/>
            <person name="Choi G."/>
            <person name="Song H."/>
            <person name="Lee J."/>
            <person name="Lee S.C."/>
            <person name="Kwon J.K."/>
            <person name="Lee H.Y."/>
            <person name="Koo N."/>
            <person name="Hong Y."/>
            <person name="Kim R.W."/>
            <person name="Kang W.H."/>
            <person name="Huh J.H."/>
            <person name="Kang B.C."/>
            <person name="Yang T.J."/>
            <person name="Lee Y.H."/>
            <person name="Bennetzen J.L."/>
            <person name="Choi D."/>
        </authorList>
    </citation>
    <scope>NUCLEOTIDE SEQUENCE [LARGE SCALE GENOMIC DNA]</scope>
    <source>
        <strain evidence="3">cv. PBC81</strain>
    </source>
</reference>
<keyword evidence="3" id="KW-1185">Reference proteome</keyword>
<organism evidence="2 3">
    <name type="scientific">Capsicum baccatum</name>
    <name type="common">Peruvian pepper</name>
    <dbReference type="NCBI Taxonomy" id="33114"/>
    <lineage>
        <taxon>Eukaryota</taxon>
        <taxon>Viridiplantae</taxon>
        <taxon>Streptophyta</taxon>
        <taxon>Embryophyta</taxon>
        <taxon>Tracheophyta</taxon>
        <taxon>Spermatophyta</taxon>
        <taxon>Magnoliopsida</taxon>
        <taxon>eudicotyledons</taxon>
        <taxon>Gunneridae</taxon>
        <taxon>Pentapetalae</taxon>
        <taxon>asterids</taxon>
        <taxon>lamiids</taxon>
        <taxon>Solanales</taxon>
        <taxon>Solanaceae</taxon>
        <taxon>Solanoideae</taxon>
        <taxon>Capsiceae</taxon>
        <taxon>Capsicum</taxon>
    </lineage>
</organism>
<feature type="region of interest" description="Disordered" evidence="1">
    <location>
        <begin position="126"/>
        <end position="167"/>
    </location>
</feature>
<dbReference type="PANTHER" id="PTHR12396:SF46">
    <property type="entry name" value="METHYL-CPG-BINDING DOMAIN-CONTAINING PROTEIN 6"/>
    <property type="match status" value="1"/>
</dbReference>
<dbReference type="OrthoDB" id="10072024at2759"/>
<evidence type="ECO:0000256" key="1">
    <source>
        <dbReference type="SAM" id="MobiDB-lite"/>
    </source>
</evidence>
<protein>
    <recommendedName>
        <fullName evidence="4">MBD domain-containing protein</fullName>
    </recommendedName>
</protein>
<name>A0A2G2V3R9_CAPBA</name>
<dbReference type="Proteomes" id="UP000224567">
    <property type="component" value="Unassembled WGS sequence"/>
</dbReference>
<proteinExistence type="predicted"/>
<accession>A0A2G2V3R9</accession>
<dbReference type="PANTHER" id="PTHR12396">
    <property type="entry name" value="METHYL-CPG BINDING PROTEIN, MBD"/>
    <property type="match status" value="1"/>
</dbReference>
<dbReference type="Gene3D" id="3.30.890.10">
    <property type="entry name" value="Methyl-cpg-binding Protein 2, Chain A"/>
    <property type="match status" value="1"/>
</dbReference>
<comment type="caution">
    <text evidence="2">The sequence shown here is derived from an EMBL/GenBank/DDBJ whole genome shotgun (WGS) entry which is preliminary data.</text>
</comment>
<evidence type="ECO:0000313" key="3">
    <source>
        <dbReference type="Proteomes" id="UP000224567"/>
    </source>
</evidence>
<dbReference type="AlphaFoldDB" id="A0A2G2V3R9"/>
<reference evidence="3" key="2">
    <citation type="journal article" date="2017" name="J. Anim. Genet.">
        <title>Multiple reference genome sequences of hot pepper reveal the massive evolution of plant disease resistance genes by retroduplication.</title>
        <authorList>
            <person name="Kim S."/>
            <person name="Park J."/>
            <person name="Yeom S.-I."/>
            <person name="Kim Y.-M."/>
            <person name="Seo E."/>
            <person name="Kim K.-T."/>
            <person name="Kim M.-S."/>
            <person name="Lee J.M."/>
            <person name="Cheong K."/>
            <person name="Shin H.-S."/>
            <person name="Kim S.-B."/>
            <person name="Han K."/>
            <person name="Lee J."/>
            <person name="Park M."/>
            <person name="Lee H.-A."/>
            <person name="Lee H.-Y."/>
            <person name="Lee Y."/>
            <person name="Oh S."/>
            <person name="Lee J.H."/>
            <person name="Choi E."/>
            <person name="Choi E."/>
            <person name="Lee S.E."/>
            <person name="Jeon J."/>
            <person name="Kim H."/>
            <person name="Choi G."/>
            <person name="Song H."/>
            <person name="Lee J."/>
            <person name="Lee S.-C."/>
            <person name="Kwon J.-K."/>
            <person name="Lee H.-Y."/>
            <person name="Koo N."/>
            <person name="Hong Y."/>
            <person name="Kim R.W."/>
            <person name="Kang W.-H."/>
            <person name="Huh J.H."/>
            <person name="Kang B.-C."/>
            <person name="Yang T.-J."/>
            <person name="Lee Y.-H."/>
            <person name="Bennetzen J.L."/>
            <person name="Choi D."/>
        </authorList>
    </citation>
    <scope>NUCLEOTIDE SEQUENCE [LARGE SCALE GENOMIC DNA]</scope>
    <source>
        <strain evidence="3">cv. PBC81</strain>
    </source>
</reference>
<gene>
    <name evidence="2" type="ORF">CQW23_32766</name>
</gene>
<evidence type="ECO:0000313" key="2">
    <source>
        <dbReference type="EMBL" id="PHT27636.1"/>
    </source>
</evidence>
<dbReference type="STRING" id="33114.A0A2G2V3R9"/>
<sequence>MLPSMTGPAATGTIMPVTVTRGDDSIPPDSLLQLETFICAETNARFETAKPNKADFIVEEGKEVDLATPVSVESKSKMEVQMTKSVAETVTPMHKVNRSVEYYYEQVSGKRFQSKPDVLHFLEMGGRCKRSTGGDATPSETPNREKQKKSSSMKEEMKTTSSYSDSLNPPQSVCWVLTDSSAKTLTPFIHSNMIPDGQKKEWDAVFSTVSQRNANRDAGVSNVR</sequence>
<evidence type="ECO:0008006" key="4">
    <source>
        <dbReference type="Google" id="ProtNLM"/>
    </source>
</evidence>
<dbReference type="GO" id="GO:0005634">
    <property type="term" value="C:nucleus"/>
    <property type="evidence" value="ECO:0007669"/>
    <property type="project" value="UniProtKB-ARBA"/>
</dbReference>